<dbReference type="GO" id="GO:0005737">
    <property type="term" value="C:cytoplasm"/>
    <property type="evidence" value="ECO:0007669"/>
    <property type="project" value="TreeGrafter"/>
</dbReference>
<organism evidence="2 3">
    <name type="scientific">Paraburkholderia antibiotica</name>
    <dbReference type="NCBI Taxonomy" id="2728839"/>
    <lineage>
        <taxon>Bacteria</taxon>
        <taxon>Pseudomonadati</taxon>
        <taxon>Pseudomonadota</taxon>
        <taxon>Betaproteobacteria</taxon>
        <taxon>Burkholderiales</taxon>
        <taxon>Burkholderiaceae</taxon>
        <taxon>Paraburkholderia</taxon>
    </lineage>
</organism>
<proteinExistence type="predicted"/>
<dbReference type="InterPro" id="IPR006186">
    <property type="entry name" value="Ser/Thr-sp_prot-phosphatase"/>
</dbReference>
<protein>
    <submittedName>
        <fullName evidence="2">Serine/threonine protein phosphatase</fullName>
    </submittedName>
</protein>
<dbReference type="PANTHER" id="PTHR42850">
    <property type="entry name" value="METALLOPHOSPHOESTERASE"/>
    <property type="match status" value="1"/>
</dbReference>
<dbReference type="GO" id="GO:0008803">
    <property type="term" value="F:bis(5'-nucleosyl)-tetraphosphatase (symmetrical) activity"/>
    <property type="evidence" value="ECO:0007669"/>
    <property type="project" value="TreeGrafter"/>
</dbReference>
<dbReference type="Pfam" id="PF00149">
    <property type="entry name" value="Metallophos"/>
    <property type="match status" value="1"/>
</dbReference>
<dbReference type="RefSeq" id="WP_169501110.1">
    <property type="nucleotide sequence ID" value="NZ_JABBFZ010000027.1"/>
</dbReference>
<name>A0A7Y0FGC3_9BURK</name>
<dbReference type="EMBL" id="JABBFZ010000027">
    <property type="protein sequence ID" value="NML34923.1"/>
    <property type="molecule type" value="Genomic_DNA"/>
</dbReference>
<evidence type="ECO:0000313" key="3">
    <source>
        <dbReference type="Proteomes" id="UP000583127"/>
    </source>
</evidence>
<dbReference type="GO" id="GO:0110154">
    <property type="term" value="P:RNA decapping"/>
    <property type="evidence" value="ECO:0007669"/>
    <property type="project" value="TreeGrafter"/>
</dbReference>
<dbReference type="SUPFAM" id="SSF56300">
    <property type="entry name" value="Metallo-dependent phosphatases"/>
    <property type="match status" value="1"/>
</dbReference>
<gene>
    <name evidence="2" type="ORF">HHL14_29380</name>
</gene>
<reference evidence="2 3" key="1">
    <citation type="submission" date="2020-04" db="EMBL/GenBank/DDBJ databases">
        <title>Paraburkholderia sp. G-4-1-8 isolated from soil.</title>
        <authorList>
            <person name="Dahal R.H."/>
        </authorList>
    </citation>
    <scope>NUCLEOTIDE SEQUENCE [LARGE SCALE GENOMIC DNA]</scope>
    <source>
        <strain evidence="2 3">G-4-1-8</strain>
    </source>
</reference>
<accession>A0A7Y0FGC3</accession>
<dbReference type="InterPro" id="IPR050126">
    <property type="entry name" value="Ap4A_hydrolase"/>
</dbReference>
<dbReference type="InterPro" id="IPR029052">
    <property type="entry name" value="Metallo-depent_PP-like"/>
</dbReference>
<dbReference type="Proteomes" id="UP000583127">
    <property type="component" value="Unassembled WGS sequence"/>
</dbReference>
<comment type="caution">
    <text evidence="2">The sequence shown here is derived from an EMBL/GenBank/DDBJ whole genome shotgun (WGS) entry which is preliminary data.</text>
</comment>
<evidence type="ECO:0000259" key="1">
    <source>
        <dbReference type="PROSITE" id="PS00125"/>
    </source>
</evidence>
<evidence type="ECO:0000313" key="2">
    <source>
        <dbReference type="EMBL" id="NML34923.1"/>
    </source>
</evidence>
<feature type="domain" description="Serine/threonine specific protein phosphatases" evidence="1">
    <location>
        <begin position="72"/>
        <end position="77"/>
    </location>
</feature>
<sequence length="242" mass="26885">MTFVKHFERNTSGRDFAVGDIHGCFKLLRTDLDNMGFDPSRDRLFSVGDLVDRGPDSELALEWIDEPWFHAVRGNHEDMAIRYPSGNMDAANYAANGGAWNVGNPRHLQLAFSCAFDALPVAIEVETEGGLIGILHADCPFPTWRDFTVSLDDANMSNKMRKAVFEAALWSRERIQDEDVSGVPDLRALIVGHTPLKSPAVLGNVHYIDTGAVFRGGYFTFINLATLETVPAMQKKLEWEAA</sequence>
<dbReference type="AlphaFoldDB" id="A0A7Y0FGC3"/>
<dbReference type="GO" id="GO:0016791">
    <property type="term" value="F:phosphatase activity"/>
    <property type="evidence" value="ECO:0007669"/>
    <property type="project" value="TreeGrafter"/>
</dbReference>
<dbReference type="PROSITE" id="PS00125">
    <property type="entry name" value="SER_THR_PHOSPHATASE"/>
    <property type="match status" value="1"/>
</dbReference>
<dbReference type="Gene3D" id="3.60.21.10">
    <property type="match status" value="1"/>
</dbReference>
<dbReference type="InterPro" id="IPR004843">
    <property type="entry name" value="Calcineurin-like_PHP"/>
</dbReference>
<keyword evidence="3" id="KW-1185">Reference proteome</keyword>
<dbReference type="PANTHER" id="PTHR42850:SF10">
    <property type="entry name" value="SERINE_THREONINE-PROTEIN PHOSPHATASE 1"/>
    <property type="match status" value="1"/>
</dbReference>